<dbReference type="RefSeq" id="WP_091710628.1">
    <property type="nucleotide sequence ID" value="NZ_FNCA01000008.1"/>
</dbReference>
<keyword evidence="3" id="KW-1185">Reference proteome</keyword>
<evidence type="ECO:0000313" key="2">
    <source>
        <dbReference type="EMBL" id="SDG16959.1"/>
    </source>
</evidence>
<feature type="domain" description="Methanogenesis regulatory protein FilR1 middle" evidence="1">
    <location>
        <begin position="126"/>
        <end position="253"/>
    </location>
</feature>
<evidence type="ECO:0000259" key="1">
    <source>
        <dbReference type="Pfam" id="PF08350"/>
    </source>
</evidence>
<sequence length="261" mass="30168">MKKDLLDIIFNSEKRKHVLLMLYDGQKEMPFILASLDTTRPALLPQMKILKESNLICQSGDNYRLTNIGKIVVDEMKPFLNTIETLDENSNYLTTHKVGGIPEDFLKRISDIRGYNLVEPTVVNAHEMNSDYLKVALASKAVYFVFTFMHPACPWILGQLADNNINVEIIFTRDLVDKLIEGWPEEFRHYIAYDNVKFYIYEKEVGISSLTVTDAGFLLRLLFSNDEFSNKQVLCLSPQGRQWGKELFDYYLKDAKPINHV</sequence>
<dbReference type="OrthoDB" id="11410at2157"/>
<organism evidence="2 3">
    <name type="scientific">Methanolobus vulcani</name>
    <dbReference type="NCBI Taxonomy" id="38026"/>
    <lineage>
        <taxon>Archaea</taxon>
        <taxon>Methanobacteriati</taxon>
        <taxon>Methanobacteriota</taxon>
        <taxon>Stenosarchaea group</taxon>
        <taxon>Methanomicrobia</taxon>
        <taxon>Methanosarcinales</taxon>
        <taxon>Methanosarcinaceae</taxon>
        <taxon>Methanolobus</taxon>
    </lineage>
</organism>
<dbReference type="PIRSF" id="PIRSF006692">
    <property type="entry name" value="TF_HTH_AF0396_prd"/>
    <property type="match status" value="1"/>
</dbReference>
<protein>
    <submittedName>
        <fullName evidence="2">Predicted transcriptional regulator, contains HTH domain</fullName>
    </submittedName>
</protein>
<dbReference type="InterPro" id="IPR013561">
    <property type="entry name" value="FilR1_middle_dom"/>
</dbReference>
<reference evidence="2 3" key="1">
    <citation type="submission" date="2016-10" db="EMBL/GenBank/DDBJ databases">
        <authorList>
            <person name="Varghese N."/>
            <person name="Submissions S."/>
        </authorList>
    </citation>
    <scope>NUCLEOTIDE SEQUENCE [LARGE SCALE GENOMIC DNA]</scope>
    <source>
        <strain evidence="2 3">PL 12/M</strain>
    </source>
</reference>
<proteinExistence type="predicted"/>
<comment type="caution">
    <text evidence="2">The sequence shown here is derived from an EMBL/GenBank/DDBJ whole genome shotgun (WGS) entry which is preliminary data.</text>
</comment>
<dbReference type="SUPFAM" id="SSF46785">
    <property type="entry name" value="Winged helix' DNA-binding domain"/>
    <property type="match status" value="1"/>
</dbReference>
<dbReference type="Proteomes" id="UP000199259">
    <property type="component" value="Unassembled WGS sequence"/>
</dbReference>
<dbReference type="AlphaFoldDB" id="A0A7Z7FF85"/>
<dbReference type="EMBL" id="FNCA01000008">
    <property type="protein sequence ID" value="SDG16959.1"/>
    <property type="molecule type" value="Genomic_DNA"/>
</dbReference>
<gene>
    <name evidence="2" type="ORF">SAMN04488589_2342</name>
</gene>
<dbReference type="InterPro" id="IPR016490">
    <property type="entry name" value="Tscrpt_reg_HTH_AF0396-typ3"/>
</dbReference>
<accession>A0A7Z7FF85</accession>
<dbReference type="InterPro" id="IPR036388">
    <property type="entry name" value="WH-like_DNA-bd_sf"/>
</dbReference>
<dbReference type="Pfam" id="PF08350">
    <property type="entry name" value="FilR1_middle"/>
    <property type="match status" value="1"/>
</dbReference>
<evidence type="ECO:0000313" key="3">
    <source>
        <dbReference type="Proteomes" id="UP000199259"/>
    </source>
</evidence>
<name>A0A7Z7FF85_9EURY</name>
<dbReference type="Gene3D" id="1.10.10.10">
    <property type="entry name" value="Winged helix-like DNA-binding domain superfamily/Winged helix DNA-binding domain"/>
    <property type="match status" value="1"/>
</dbReference>
<dbReference type="InterPro" id="IPR036390">
    <property type="entry name" value="WH_DNA-bd_sf"/>
</dbReference>